<dbReference type="EMBL" id="LJIJ01001579">
    <property type="protein sequence ID" value="ODM91371.1"/>
    <property type="molecule type" value="Genomic_DNA"/>
</dbReference>
<organism evidence="2 3">
    <name type="scientific">Orchesella cincta</name>
    <name type="common">Springtail</name>
    <name type="synonym">Podura cincta</name>
    <dbReference type="NCBI Taxonomy" id="48709"/>
    <lineage>
        <taxon>Eukaryota</taxon>
        <taxon>Metazoa</taxon>
        <taxon>Ecdysozoa</taxon>
        <taxon>Arthropoda</taxon>
        <taxon>Hexapoda</taxon>
        <taxon>Collembola</taxon>
        <taxon>Entomobryomorpha</taxon>
        <taxon>Entomobryoidea</taxon>
        <taxon>Orchesellidae</taxon>
        <taxon>Orchesellinae</taxon>
        <taxon>Orchesella</taxon>
    </lineage>
</organism>
<feature type="compositionally biased region" description="Basic residues" evidence="1">
    <location>
        <begin position="39"/>
        <end position="48"/>
    </location>
</feature>
<name>A0A1D2MET5_ORCCI</name>
<dbReference type="GO" id="GO:0030866">
    <property type="term" value="P:cortical actin cytoskeleton organization"/>
    <property type="evidence" value="ECO:0007669"/>
    <property type="project" value="TreeGrafter"/>
</dbReference>
<feature type="compositionally biased region" description="Basic and acidic residues" evidence="1">
    <location>
        <begin position="289"/>
        <end position="302"/>
    </location>
</feature>
<feature type="compositionally biased region" description="Basic and acidic residues" evidence="1">
    <location>
        <begin position="135"/>
        <end position="144"/>
    </location>
</feature>
<feature type="compositionally biased region" description="Low complexity" evidence="1">
    <location>
        <begin position="49"/>
        <end position="62"/>
    </location>
</feature>
<feature type="compositionally biased region" description="Basic and acidic residues" evidence="1">
    <location>
        <begin position="73"/>
        <end position="83"/>
    </location>
</feature>
<keyword evidence="3" id="KW-1185">Reference proteome</keyword>
<feature type="compositionally biased region" description="Low complexity" evidence="1">
    <location>
        <begin position="85"/>
        <end position="96"/>
    </location>
</feature>
<dbReference type="OrthoDB" id="9806920at2759"/>
<evidence type="ECO:0000313" key="3">
    <source>
        <dbReference type="Proteomes" id="UP000094527"/>
    </source>
</evidence>
<feature type="region of interest" description="Disordered" evidence="1">
    <location>
        <begin position="289"/>
        <end position="316"/>
    </location>
</feature>
<feature type="compositionally biased region" description="Polar residues" evidence="1">
    <location>
        <begin position="223"/>
        <end position="235"/>
    </location>
</feature>
<feature type="compositionally biased region" description="Low complexity" evidence="1">
    <location>
        <begin position="188"/>
        <end position="203"/>
    </location>
</feature>
<dbReference type="GO" id="GO:0051015">
    <property type="term" value="F:actin filament binding"/>
    <property type="evidence" value="ECO:0007669"/>
    <property type="project" value="TreeGrafter"/>
</dbReference>
<feature type="compositionally biased region" description="Polar residues" evidence="1">
    <location>
        <begin position="147"/>
        <end position="159"/>
    </location>
</feature>
<dbReference type="AlphaFoldDB" id="A0A1D2MET5"/>
<feature type="region of interest" description="Disordered" evidence="1">
    <location>
        <begin position="126"/>
        <end position="203"/>
    </location>
</feature>
<protein>
    <submittedName>
        <fullName evidence="2">FH1/FH2 domain-containing protein 3</fullName>
    </submittedName>
</protein>
<dbReference type="GO" id="GO:0005737">
    <property type="term" value="C:cytoplasm"/>
    <property type="evidence" value="ECO:0007669"/>
    <property type="project" value="TreeGrafter"/>
</dbReference>
<proteinExistence type="predicted"/>
<feature type="region of interest" description="Disordered" evidence="1">
    <location>
        <begin position="223"/>
        <end position="253"/>
    </location>
</feature>
<feature type="region of interest" description="Disordered" evidence="1">
    <location>
        <begin position="1"/>
        <end position="114"/>
    </location>
</feature>
<sequence length="484" mass="52994">MVLKHEDGEEDNIMMQLDESMRQKLLTRKGYCEADANNKNRRKSRRRSTNTPPTTPNGSSTPIFPHPIIRRLSSNEDPGKDSMDDGSSTTSSHSSSPGPPNGTPPPPPYIITGYANEKCNTNVEITPALRRRRERVPDHHKGLLDQKTMNGSTGELSESLQKDSLIPLGRSLSGKKETSNSPSLEQQNNLKNSSSNGSFNGNCGSPNGSITVARPWMLPIYTKTNGTATSSTSIANGEPESPESSEAKREHTVKDLTQKLANQSLLTSPVDENKSLLRSGELSGVVSKAKEGLAKSKSRVDLKPPTGESGTKGVQMETKKSDNDFHWDFLVMNLHRSLEICDLDFTDLKTSDDEDIMAPNPAVMLNCHIPPPLPPMFSSGNPPPPPPGRFGAPPPPAVNGFENSVYGSSVNNRQSPTDLDGDNTLRKTKKTVKLFWKEVRDDPITASKVEKVGSLWTELQPVTLDTQRLEHLFESRAKDVINKV</sequence>
<reference evidence="2 3" key="1">
    <citation type="journal article" date="2016" name="Genome Biol. Evol.">
        <title>Gene Family Evolution Reflects Adaptation to Soil Environmental Stressors in the Genome of the Collembolan Orchesella cincta.</title>
        <authorList>
            <person name="Faddeeva-Vakhrusheva A."/>
            <person name="Derks M.F."/>
            <person name="Anvar S.Y."/>
            <person name="Agamennone V."/>
            <person name="Suring W."/>
            <person name="Smit S."/>
            <person name="van Straalen N.M."/>
            <person name="Roelofs D."/>
        </authorList>
    </citation>
    <scope>NUCLEOTIDE SEQUENCE [LARGE SCALE GENOMIC DNA]</scope>
    <source>
        <tissue evidence="2">Mixed pool</tissue>
    </source>
</reference>
<evidence type="ECO:0000256" key="1">
    <source>
        <dbReference type="SAM" id="MobiDB-lite"/>
    </source>
</evidence>
<gene>
    <name evidence="2" type="ORF">Ocin01_15310</name>
</gene>
<dbReference type="PANTHER" id="PTHR45920">
    <property type="entry name" value="FORMIN HOMOLOGY 2 DOMAIN CONTAINING, ISOFORM I"/>
    <property type="match status" value="1"/>
</dbReference>
<dbReference type="Proteomes" id="UP000094527">
    <property type="component" value="Unassembled WGS sequence"/>
</dbReference>
<dbReference type="GO" id="GO:0005856">
    <property type="term" value="C:cytoskeleton"/>
    <property type="evidence" value="ECO:0007669"/>
    <property type="project" value="TreeGrafter"/>
</dbReference>
<dbReference type="PANTHER" id="PTHR45920:SF4">
    <property type="entry name" value="FORMIN HOMOLOGY 2 DOMAIN CONTAINING, ISOFORM I"/>
    <property type="match status" value="1"/>
</dbReference>
<dbReference type="STRING" id="48709.A0A1D2MET5"/>
<evidence type="ECO:0000313" key="2">
    <source>
        <dbReference type="EMBL" id="ODM91371.1"/>
    </source>
</evidence>
<accession>A0A1D2MET5</accession>
<comment type="caution">
    <text evidence="2">The sequence shown here is derived from an EMBL/GenBank/DDBJ whole genome shotgun (WGS) entry which is preliminary data.</text>
</comment>
<dbReference type="SUPFAM" id="SSF101447">
    <property type="entry name" value="Formin homology 2 domain (FH2 domain)"/>
    <property type="match status" value="1"/>
</dbReference>
<feature type="compositionally biased region" description="Pro residues" evidence="1">
    <location>
        <begin position="97"/>
        <end position="109"/>
    </location>
</feature>